<evidence type="ECO:0000313" key="2">
    <source>
        <dbReference type="EMBL" id="HJF81889.1"/>
    </source>
</evidence>
<reference evidence="2" key="4">
    <citation type="submission" date="2021-09" db="EMBL/GenBank/DDBJ databases">
        <authorList>
            <person name="Gilroy R."/>
        </authorList>
    </citation>
    <scope>NUCLEOTIDE SEQUENCE</scope>
    <source>
        <strain evidence="2">9794</strain>
    </source>
</reference>
<protein>
    <submittedName>
        <fullName evidence="5">DUF340 domain-containing protein</fullName>
    </submittedName>
    <submittedName>
        <fullName evidence="2">Lysine exporter LysO family protein</fullName>
    </submittedName>
</protein>
<keyword evidence="1" id="KW-0812">Transmembrane</keyword>
<dbReference type="RefSeq" id="WP_022053989.1">
    <property type="nucleotide sequence ID" value="NZ_CASFMT010000018.1"/>
</dbReference>
<keyword evidence="1" id="KW-1133">Transmembrane helix</keyword>
<dbReference type="GO" id="GO:0015661">
    <property type="term" value="F:L-lysine efflux transmembrane transporter activity"/>
    <property type="evidence" value="ECO:0007669"/>
    <property type="project" value="InterPro"/>
</dbReference>
<evidence type="ECO:0000313" key="6">
    <source>
        <dbReference type="EMBL" id="RHF88251.1"/>
    </source>
</evidence>
<evidence type="ECO:0000313" key="7">
    <source>
        <dbReference type="Proteomes" id="UP000186685"/>
    </source>
</evidence>
<dbReference type="Proteomes" id="UP000284361">
    <property type="component" value="Unassembled WGS sequence"/>
</dbReference>
<evidence type="ECO:0000313" key="10">
    <source>
        <dbReference type="Proteomes" id="UP000285750"/>
    </source>
</evidence>
<dbReference type="Pfam" id="PF03956">
    <property type="entry name" value="Lys_export"/>
    <property type="match status" value="1"/>
</dbReference>
<evidence type="ECO:0000313" key="8">
    <source>
        <dbReference type="Proteomes" id="UP000283485"/>
    </source>
</evidence>
<evidence type="ECO:0000313" key="5">
    <source>
        <dbReference type="EMBL" id="RHD53777.1"/>
    </source>
</evidence>
<dbReference type="InterPro" id="IPR005642">
    <property type="entry name" value="LysO"/>
</dbReference>
<keyword evidence="1" id="KW-0472">Membrane</keyword>
<dbReference type="EMBL" id="QSJG01000020">
    <property type="protein sequence ID" value="RHD53777.1"/>
    <property type="molecule type" value="Genomic_DNA"/>
</dbReference>
<dbReference type="Proteomes" id="UP000285750">
    <property type="component" value="Unassembled WGS sequence"/>
</dbReference>
<gene>
    <name evidence="3" type="ORF">BHV76_12020</name>
    <name evidence="6" type="ORF">DW653_12675</name>
    <name evidence="5" type="ORF">DW789_10240</name>
    <name evidence="4" type="ORF">DWY14_09525</name>
    <name evidence="2" type="ORF">K8V40_09615</name>
</gene>
<dbReference type="AlphaFoldDB" id="A0A1Q6G4H2"/>
<dbReference type="EMBL" id="MNQR01000056">
    <property type="protein sequence ID" value="OKZ05773.1"/>
    <property type="molecule type" value="Genomic_DNA"/>
</dbReference>
<name>A0A1Q6G4H2_9BACT</name>
<dbReference type="EMBL" id="QRUY01000019">
    <property type="protein sequence ID" value="RGS06967.1"/>
    <property type="molecule type" value="Genomic_DNA"/>
</dbReference>
<dbReference type="Proteomes" id="UP000722357">
    <property type="component" value="Unassembled WGS sequence"/>
</dbReference>
<comment type="caution">
    <text evidence="5">The sequence shown here is derived from an EMBL/GenBank/DDBJ whole genome shotgun (WGS) entry which is preliminary data.</text>
</comment>
<evidence type="ECO:0000313" key="3">
    <source>
        <dbReference type="EMBL" id="OKZ05773.1"/>
    </source>
</evidence>
<sequence length="92" mass="10173">MFTVIGVMLGGMLIGFLLRRQEFSWIGKVITLLIWALLFLLGIEVGGNRRIVEGLATLGVEAFVITLACVLGSCILAWGLWYLLYKKKGEKA</sequence>
<dbReference type="Proteomes" id="UP000186685">
    <property type="component" value="Unassembled WGS sequence"/>
</dbReference>
<dbReference type="EMBL" id="DYWE01000099">
    <property type="protein sequence ID" value="HJF81889.1"/>
    <property type="molecule type" value="Genomic_DNA"/>
</dbReference>
<feature type="transmembrane region" description="Helical" evidence="1">
    <location>
        <begin position="25"/>
        <end position="43"/>
    </location>
</feature>
<reference evidence="8 9" key="2">
    <citation type="submission" date="2018-08" db="EMBL/GenBank/DDBJ databases">
        <title>A genome reference for cultivated species of the human gut microbiota.</title>
        <authorList>
            <person name="Zou Y."/>
            <person name="Xue W."/>
            <person name="Luo G."/>
        </authorList>
    </citation>
    <scope>NUCLEOTIDE SEQUENCE [LARGE SCALE GENOMIC DNA]</scope>
    <source>
        <strain evidence="4 10">AF24-16AC</strain>
        <strain evidence="6 8">AM23-23</strain>
        <strain evidence="5 9">AM31-10</strain>
    </source>
</reference>
<dbReference type="Proteomes" id="UP000283485">
    <property type="component" value="Unassembled WGS sequence"/>
</dbReference>
<evidence type="ECO:0000313" key="9">
    <source>
        <dbReference type="Proteomes" id="UP000284361"/>
    </source>
</evidence>
<proteinExistence type="predicted"/>
<accession>A0A1Q6G4H2</accession>
<dbReference type="EMBL" id="QRHQ01000028">
    <property type="protein sequence ID" value="RHF88251.1"/>
    <property type="molecule type" value="Genomic_DNA"/>
</dbReference>
<feature type="transmembrane region" description="Helical" evidence="1">
    <location>
        <begin position="63"/>
        <end position="84"/>
    </location>
</feature>
<reference evidence="3 7" key="1">
    <citation type="journal article" date="2016" name="Nat. Biotechnol.">
        <title>Measurement of bacterial replication rates in microbial communities.</title>
        <authorList>
            <person name="Brown C.T."/>
            <person name="Olm M.R."/>
            <person name="Thomas B.C."/>
            <person name="Banfield J.F."/>
        </authorList>
    </citation>
    <scope>NUCLEOTIDE SEQUENCE [LARGE SCALE GENOMIC DNA]</scope>
    <source>
        <strain evidence="3">45_130</strain>
    </source>
</reference>
<evidence type="ECO:0000313" key="4">
    <source>
        <dbReference type="EMBL" id="RGS06967.1"/>
    </source>
</evidence>
<evidence type="ECO:0000256" key="1">
    <source>
        <dbReference type="SAM" id="Phobius"/>
    </source>
</evidence>
<reference evidence="2" key="3">
    <citation type="journal article" date="2021" name="PeerJ">
        <title>Extensive microbial diversity within the chicken gut microbiome revealed by metagenomics and culture.</title>
        <authorList>
            <person name="Gilroy R."/>
            <person name="Ravi A."/>
            <person name="Getino M."/>
            <person name="Pursley I."/>
            <person name="Horton D.L."/>
            <person name="Alikhan N.F."/>
            <person name="Baker D."/>
            <person name="Gharbi K."/>
            <person name="Hall N."/>
            <person name="Watson M."/>
            <person name="Adriaenssens E.M."/>
            <person name="Foster-Nyarko E."/>
            <person name="Jarju S."/>
            <person name="Secka A."/>
            <person name="Antonio M."/>
            <person name="Oren A."/>
            <person name="Chaudhuri R.R."/>
            <person name="La Ragione R."/>
            <person name="Hildebrand F."/>
            <person name="Pallen M.J."/>
        </authorList>
    </citation>
    <scope>NUCLEOTIDE SEQUENCE</scope>
    <source>
        <strain evidence="2">9794</strain>
    </source>
</reference>
<organism evidence="5 9">
    <name type="scientific">Phocaeicola plebeius</name>
    <dbReference type="NCBI Taxonomy" id="310297"/>
    <lineage>
        <taxon>Bacteria</taxon>
        <taxon>Pseudomonadati</taxon>
        <taxon>Bacteroidota</taxon>
        <taxon>Bacteroidia</taxon>
        <taxon>Bacteroidales</taxon>
        <taxon>Bacteroidaceae</taxon>
        <taxon>Phocaeicola</taxon>
    </lineage>
</organism>